<feature type="domain" description="tRNA intron endonuclease N-terminal" evidence="1">
    <location>
        <begin position="36"/>
        <end position="99"/>
    </location>
</feature>
<dbReference type="InterPro" id="IPR006676">
    <property type="entry name" value="tRNA_splic"/>
</dbReference>
<dbReference type="GO" id="GO:0005737">
    <property type="term" value="C:cytoplasm"/>
    <property type="evidence" value="ECO:0007669"/>
    <property type="project" value="TreeGrafter"/>
</dbReference>
<accession>A0AAW1GXQ5</accession>
<protein>
    <recommendedName>
        <fullName evidence="1">tRNA intron endonuclease N-terminal domain-containing protein</fullName>
    </recommendedName>
</protein>
<evidence type="ECO:0000313" key="2">
    <source>
        <dbReference type="EMBL" id="KAK9666427.1"/>
    </source>
</evidence>
<name>A0AAW1GXQ5_SAPOF</name>
<sequence length="152" mass="16889">MGPRWKGKGSKAKAASEPISGIVSSLQSSLITTNCKGLLSGCSVLLEANLEQSEILNSACFGRAITTSQKHNQWYEFGLEEAFYLCYTLKCLDIVDHDGIMKSDIELWHNMCSKVETFLELYKAYSHLRNKNWVSIRCGLCCISSSSSISSF</sequence>
<gene>
    <name evidence="2" type="ORF">RND81_14G184000</name>
</gene>
<dbReference type="EMBL" id="JBDFQZ010000014">
    <property type="protein sequence ID" value="KAK9666427.1"/>
    <property type="molecule type" value="Genomic_DNA"/>
</dbReference>
<dbReference type="AlphaFoldDB" id="A0AAW1GXQ5"/>
<dbReference type="PANTHER" id="PTHR21227:SF0">
    <property type="entry name" value="TRNA-SPLICING ENDONUCLEASE SUBUNIT SEN2"/>
    <property type="match status" value="1"/>
</dbReference>
<dbReference type="InterPro" id="IPR006678">
    <property type="entry name" value="tRNA_intron_Endonuc_N"/>
</dbReference>
<dbReference type="GO" id="GO:0000214">
    <property type="term" value="C:tRNA-intron endonuclease complex"/>
    <property type="evidence" value="ECO:0007669"/>
    <property type="project" value="TreeGrafter"/>
</dbReference>
<evidence type="ECO:0000259" key="1">
    <source>
        <dbReference type="Pfam" id="PF02778"/>
    </source>
</evidence>
<keyword evidence="3" id="KW-1185">Reference proteome</keyword>
<organism evidence="2 3">
    <name type="scientific">Saponaria officinalis</name>
    <name type="common">Common soapwort</name>
    <name type="synonym">Lychnis saponaria</name>
    <dbReference type="NCBI Taxonomy" id="3572"/>
    <lineage>
        <taxon>Eukaryota</taxon>
        <taxon>Viridiplantae</taxon>
        <taxon>Streptophyta</taxon>
        <taxon>Embryophyta</taxon>
        <taxon>Tracheophyta</taxon>
        <taxon>Spermatophyta</taxon>
        <taxon>Magnoliopsida</taxon>
        <taxon>eudicotyledons</taxon>
        <taxon>Gunneridae</taxon>
        <taxon>Pentapetalae</taxon>
        <taxon>Caryophyllales</taxon>
        <taxon>Caryophyllaceae</taxon>
        <taxon>Caryophylleae</taxon>
        <taxon>Saponaria</taxon>
    </lineage>
</organism>
<dbReference type="GO" id="GO:0000379">
    <property type="term" value="P:tRNA-type intron splice site recognition and cleavage"/>
    <property type="evidence" value="ECO:0007669"/>
    <property type="project" value="TreeGrafter"/>
</dbReference>
<proteinExistence type="predicted"/>
<reference evidence="2" key="1">
    <citation type="submission" date="2024-03" db="EMBL/GenBank/DDBJ databases">
        <title>WGS assembly of Saponaria officinalis var. Norfolk2.</title>
        <authorList>
            <person name="Jenkins J."/>
            <person name="Shu S."/>
            <person name="Grimwood J."/>
            <person name="Barry K."/>
            <person name="Goodstein D."/>
            <person name="Schmutz J."/>
            <person name="Leebens-Mack J."/>
            <person name="Osbourn A."/>
        </authorList>
    </citation>
    <scope>NUCLEOTIDE SEQUENCE [LARGE SCALE GENOMIC DNA]</scope>
    <source>
        <strain evidence="2">JIC</strain>
    </source>
</reference>
<dbReference type="GO" id="GO:0000213">
    <property type="term" value="F:tRNA-intron lyase activity"/>
    <property type="evidence" value="ECO:0007669"/>
    <property type="project" value="InterPro"/>
</dbReference>
<dbReference type="Pfam" id="PF02778">
    <property type="entry name" value="tRNA_int_endo_N"/>
    <property type="match status" value="1"/>
</dbReference>
<evidence type="ECO:0000313" key="3">
    <source>
        <dbReference type="Proteomes" id="UP001443914"/>
    </source>
</evidence>
<dbReference type="Proteomes" id="UP001443914">
    <property type="component" value="Unassembled WGS sequence"/>
</dbReference>
<comment type="caution">
    <text evidence="2">The sequence shown here is derived from an EMBL/GenBank/DDBJ whole genome shotgun (WGS) entry which is preliminary data.</text>
</comment>
<dbReference type="PANTHER" id="PTHR21227">
    <property type="entry name" value="TRNA-SPLICING ENDONUCLEASE SUBUNIT SEN2"/>
    <property type="match status" value="1"/>
</dbReference>